<dbReference type="AlphaFoldDB" id="A0A2N9I4I3"/>
<evidence type="ECO:0000256" key="1">
    <source>
        <dbReference type="SAM" id="MobiDB-lite"/>
    </source>
</evidence>
<sequence length="503" mass="57880">MISEDRDEDGDGDGDVDVRDKDKDGCLDKETTSEMLKYFEEDYVWLAEGLNLGNTNKSTPNPTNTNHVNPTSQENSIAQEHVNPITQDEIIVHDHVNPIVEDNINPTAPNTKENPISLCGEEFEDIPDGVLNYGMIFSDNKELKEAIRAYKIKWGFPLKFKKNEPKRVRVICAEGYDWRMHAIWKKDSNSFQIIKLIKEHSCAKSFQSRQMTSKWVARVFLEKFRLEPNMAQLNIKAGIMEQYEVEISMCKAYRARQIANEMINGRFEDNYLRIRDYSEELKVSNPSTTTKISQHTPLLNFKRFYVCLDACKRGFLDGCRPMISLDACHLSGFMKGQILAAVGIDTNDGMYPIAFAVCEGENNDSWKDQQRGLKQALEEVILEASTRFCLRHLYANFKNKFKGKALKDLMWAAAKETIEAGFNAKMEQIKVLNKDAYGHLKGIKAKHWSKHDFSQIPKCDMQLNNLCEVFNSKIVEARDKLMQTKFTILENDRPLREKLNLSR</sequence>
<feature type="compositionally biased region" description="Acidic residues" evidence="1">
    <location>
        <begin position="1"/>
        <end position="15"/>
    </location>
</feature>
<feature type="domain" description="Transposase MuDR plant" evidence="2">
    <location>
        <begin position="132"/>
        <end position="193"/>
    </location>
</feature>
<evidence type="ECO:0000313" key="3">
    <source>
        <dbReference type="EMBL" id="SPD18930.1"/>
    </source>
</evidence>
<dbReference type="Pfam" id="PF03108">
    <property type="entry name" value="DBD_Tnp_Mut"/>
    <property type="match status" value="1"/>
</dbReference>
<dbReference type="EMBL" id="OIVN01004724">
    <property type="protein sequence ID" value="SPD18930.1"/>
    <property type="molecule type" value="Genomic_DNA"/>
</dbReference>
<dbReference type="PANTHER" id="PTHR31973">
    <property type="entry name" value="POLYPROTEIN, PUTATIVE-RELATED"/>
    <property type="match status" value="1"/>
</dbReference>
<organism evidence="3">
    <name type="scientific">Fagus sylvatica</name>
    <name type="common">Beechnut</name>
    <dbReference type="NCBI Taxonomy" id="28930"/>
    <lineage>
        <taxon>Eukaryota</taxon>
        <taxon>Viridiplantae</taxon>
        <taxon>Streptophyta</taxon>
        <taxon>Embryophyta</taxon>
        <taxon>Tracheophyta</taxon>
        <taxon>Spermatophyta</taxon>
        <taxon>Magnoliopsida</taxon>
        <taxon>eudicotyledons</taxon>
        <taxon>Gunneridae</taxon>
        <taxon>Pentapetalae</taxon>
        <taxon>rosids</taxon>
        <taxon>fabids</taxon>
        <taxon>Fagales</taxon>
        <taxon>Fagaceae</taxon>
        <taxon>Fagus</taxon>
    </lineage>
</organism>
<feature type="compositionally biased region" description="Basic and acidic residues" evidence="1">
    <location>
        <begin position="16"/>
        <end position="26"/>
    </location>
</feature>
<proteinExistence type="predicted"/>
<dbReference type="PANTHER" id="PTHR31973:SF187">
    <property type="entry name" value="MUTATOR TRANSPOSASE MUDRA PROTEIN"/>
    <property type="match status" value="1"/>
</dbReference>
<accession>A0A2N9I4I3</accession>
<gene>
    <name evidence="3" type="ORF">FSB_LOCUS46812</name>
</gene>
<evidence type="ECO:0000259" key="2">
    <source>
        <dbReference type="Pfam" id="PF03108"/>
    </source>
</evidence>
<name>A0A2N9I4I3_FAGSY</name>
<dbReference type="InterPro" id="IPR004332">
    <property type="entry name" value="Transposase_MuDR"/>
</dbReference>
<feature type="region of interest" description="Disordered" evidence="1">
    <location>
        <begin position="1"/>
        <end position="26"/>
    </location>
</feature>
<protein>
    <recommendedName>
        <fullName evidence="2">Transposase MuDR plant domain-containing protein</fullName>
    </recommendedName>
</protein>
<reference evidence="3" key="1">
    <citation type="submission" date="2018-02" db="EMBL/GenBank/DDBJ databases">
        <authorList>
            <person name="Cohen D.B."/>
            <person name="Kent A.D."/>
        </authorList>
    </citation>
    <scope>NUCLEOTIDE SEQUENCE</scope>
</reference>